<keyword evidence="2" id="KW-0812">Transmembrane</keyword>
<feature type="transmembrane region" description="Helical" evidence="2">
    <location>
        <begin position="49"/>
        <end position="69"/>
    </location>
</feature>
<keyword evidence="4" id="KW-0406">Ion transport</keyword>
<sequence>MVYLESTYISDATLDYLRLIQILRLFHMDRQMTTWHLIKNMVILSKWELLAAYYITFILCLLMVNLIYISENEGFIFYFPLNSSEVTKSEEFLTLAHAWWFTVVTIPTIGYGDIVPEKWTSKVIVCFLGFLAYCTFVAASTQISVGLTLMMEENSKKECKNKLRNTSASVIQFWYRFHLASSRSRRLTEYFRRICLKLYITARRMNRNRQMEHKLREKLERKKKQRNTVAANDQTWKEQLSMGVAQQMIQTFSLDVQKNRKNPPLKGNLSLPETVSDYKNIDVAEKGSSEISSMFERRGSTDTNLSSSFDISDIEAQIDMNNLYDDERSDSVDISGVEEWRLYKYRPLLRFFNFLLFRQYAKKFRRLRKSDRLLEFDAEVREQENVRHQHLRELELRVNAMLGKPGVSSLAGSNGEKLCMARRLDLCESKMTDMEEIMKRINDLVTDLSSILQHSPAREALPPIPPSRHGQHYRRRCAFQRPSAREDYSDRDE</sequence>
<feature type="region of interest" description="Disordered" evidence="1">
    <location>
        <begin position="456"/>
        <end position="493"/>
    </location>
</feature>
<name>A0AAN8F7B0_TRICO</name>
<feature type="transmembrane region" description="Helical" evidence="2">
    <location>
        <begin position="92"/>
        <end position="111"/>
    </location>
</feature>
<dbReference type="PANTHER" id="PTHR47735">
    <property type="entry name" value="POTASSIUM VOLTAGE-GATED CHANNEL SUBFAMILY KQT MEMBER 4"/>
    <property type="match status" value="1"/>
</dbReference>
<feature type="compositionally biased region" description="Basic residues" evidence="1">
    <location>
        <begin position="469"/>
        <end position="478"/>
    </location>
</feature>
<dbReference type="GO" id="GO:0005249">
    <property type="term" value="F:voltage-gated potassium channel activity"/>
    <property type="evidence" value="ECO:0007669"/>
    <property type="project" value="InterPro"/>
</dbReference>
<gene>
    <name evidence="4" type="ORF">GCK32_000316</name>
</gene>
<evidence type="ECO:0000313" key="5">
    <source>
        <dbReference type="Proteomes" id="UP001331761"/>
    </source>
</evidence>
<protein>
    <submittedName>
        <fullName evidence="4">Potassium channel KvQLT family</fullName>
    </submittedName>
</protein>
<keyword evidence="4" id="KW-0407">Ion channel</keyword>
<dbReference type="SUPFAM" id="SSF81324">
    <property type="entry name" value="Voltage-gated potassium channels"/>
    <property type="match status" value="1"/>
</dbReference>
<dbReference type="InterPro" id="IPR003937">
    <property type="entry name" value="K_chnl_volt-dep_KCNQ"/>
</dbReference>
<dbReference type="Proteomes" id="UP001331761">
    <property type="component" value="Unassembled WGS sequence"/>
</dbReference>
<reference evidence="4 5" key="1">
    <citation type="submission" date="2019-10" db="EMBL/GenBank/DDBJ databases">
        <title>Assembly and Annotation for the nematode Trichostrongylus colubriformis.</title>
        <authorList>
            <person name="Martin J."/>
        </authorList>
    </citation>
    <scope>NUCLEOTIDE SEQUENCE [LARGE SCALE GENOMIC DNA]</scope>
    <source>
        <strain evidence="4">G859</strain>
        <tissue evidence="4">Whole worm</tissue>
    </source>
</reference>
<evidence type="ECO:0000313" key="4">
    <source>
        <dbReference type="EMBL" id="KAK5968712.1"/>
    </source>
</evidence>
<feature type="transmembrane region" description="Helical" evidence="2">
    <location>
        <begin position="123"/>
        <end position="151"/>
    </location>
</feature>
<dbReference type="AlphaFoldDB" id="A0AAN8F7B0"/>
<keyword evidence="5" id="KW-1185">Reference proteome</keyword>
<proteinExistence type="predicted"/>
<dbReference type="Gene3D" id="1.10.287.70">
    <property type="match status" value="1"/>
</dbReference>
<keyword evidence="4" id="KW-0813">Transport</keyword>
<keyword evidence="2" id="KW-1133">Transmembrane helix</keyword>
<feature type="domain" description="Potassium channel" evidence="3">
    <location>
        <begin position="76"/>
        <end position="143"/>
    </location>
</feature>
<organism evidence="4 5">
    <name type="scientific">Trichostrongylus colubriformis</name>
    <name type="common">Black scour worm</name>
    <dbReference type="NCBI Taxonomy" id="6319"/>
    <lineage>
        <taxon>Eukaryota</taxon>
        <taxon>Metazoa</taxon>
        <taxon>Ecdysozoa</taxon>
        <taxon>Nematoda</taxon>
        <taxon>Chromadorea</taxon>
        <taxon>Rhabditida</taxon>
        <taxon>Rhabditina</taxon>
        <taxon>Rhabditomorpha</taxon>
        <taxon>Strongyloidea</taxon>
        <taxon>Trichostrongylidae</taxon>
        <taxon>Trichostrongylus</taxon>
    </lineage>
</organism>
<dbReference type="Pfam" id="PF07885">
    <property type="entry name" value="Ion_trans_2"/>
    <property type="match status" value="1"/>
</dbReference>
<comment type="caution">
    <text evidence="4">The sequence shown here is derived from an EMBL/GenBank/DDBJ whole genome shotgun (WGS) entry which is preliminary data.</text>
</comment>
<dbReference type="PANTHER" id="PTHR47735:SF9">
    <property type="entry name" value="POTASSIUM VOLTAGE-GATED CHANNEL SUBFAMILY KQT MEMBER 4-LIKE ISOFORM X1"/>
    <property type="match status" value="1"/>
</dbReference>
<evidence type="ECO:0000256" key="1">
    <source>
        <dbReference type="SAM" id="MobiDB-lite"/>
    </source>
</evidence>
<evidence type="ECO:0000259" key="3">
    <source>
        <dbReference type="Pfam" id="PF07885"/>
    </source>
</evidence>
<accession>A0AAN8F7B0</accession>
<dbReference type="InterPro" id="IPR013099">
    <property type="entry name" value="K_chnl_dom"/>
</dbReference>
<dbReference type="GO" id="GO:0008076">
    <property type="term" value="C:voltage-gated potassium channel complex"/>
    <property type="evidence" value="ECO:0007669"/>
    <property type="project" value="TreeGrafter"/>
</dbReference>
<evidence type="ECO:0000256" key="2">
    <source>
        <dbReference type="SAM" id="Phobius"/>
    </source>
</evidence>
<feature type="compositionally biased region" description="Basic and acidic residues" evidence="1">
    <location>
        <begin position="483"/>
        <end position="493"/>
    </location>
</feature>
<dbReference type="EMBL" id="WIXE01021108">
    <property type="protein sequence ID" value="KAK5968712.1"/>
    <property type="molecule type" value="Genomic_DNA"/>
</dbReference>
<keyword evidence="2" id="KW-0472">Membrane</keyword>